<dbReference type="GO" id="GO:0005576">
    <property type="term" value="C:extracellular region"/>
    <property type="evidence" value="ECO:0007669"/>
    <property type="project" value="UniProtKB-SubCell"/>
</dbReference>
<dbReference type="InterPro" id="IPR009009">
    <property type="entry name" value="RlpA-like_DPBB"/>
</dbReference>
<dbReference type="Pfam" id="PF01357">
    <property type="entry name" value="Expansin_C"/>
    <property type="match status" value="1"/>
</dbReference>
<dbReference type="Gene3D" id="2.60.40.760">
    <property type="entry name" value="Expansin, cellulose-binding-like domain"/>
    <property type="match status" value="1"/>
</dbReference>
<dbReference type="PANTHER" id="PTHR31692">
    <property type="entry name" value="EXPANSIN-B3"/>
    <property type="match status" value="1"/>
</dbReference>
<comment type="subcellular location">
    <subcellularLocation>
        <location evidence="1">Secreted</location>
    </subcellularLocation>
</comment>
<dbReference type="PROSITE" id="PS50842">
    <property type="entry name" value="EXPANSIN_EG45"/>
    <property type="match status" value="1"/>
</dbReference>
<organism evidence="6 7">
    <name type="scientific">Colocasia esculenta</name>
    <name type="common">Wild taro</name>
    <name type="synonym">Arum esculentum</name>
    <dbReference type="NCBI Taxonomy" id="4460"/>
    <lineage>
        <taxon>Eukaryota</taxon>
        <taxon>Viridiplantae</taxon>
        <taxon>Streptophyta</taxon>
        <taxon>Embryophyta</taxon>
        <taxon>Tracheophyta</taxon>
        <taxon>Spermatophyta</taxon>
        <taxon>Magnoliopsida</taxon>
        <taxon>Liliopsida</taxon>
        <taxon>Araceae</taxon>
        <taxon>Aroideae</taxon>
        <taxon>Colocasieae</taxon>
        <taxon>Colocasia</taxon>
    </lineage>
</organism>
<evidence type="ECO:0000256" key="3">
    <source>
        <dbReference type="RuleBase" id="RU003460"/>
    </source>
</evidence>
<name>A0A843UX75_COLES</name>
<evidence type="ECO:0000313" key="7">
    <source>
        <dbReference type="Proteomes" id="UP000652761"/>
    </source>
</evidence>
<evidence type="ECO:0000313" key="6">
    <source>
        <dbReference type="EMBL" id="MQL88205.1"/>
    </source>
</evidence>
<evidence type="ECO:0000259" key="4">
    <source>
        <dbReference type="PROSITE" id="PS50842"/>
    </source>
</evidence>
<evidence type="ECO:0000256" key="2">
    <source>
        <dbReference type="ARBA" id="ARBA00022525"/>
    </source>
</evidence>
<dbReference type="EMBL" id="NMUH01001039">
    <property type="protein sequence ID" value="MQL88205.1"/>
    <property type="molecule type" value="Genomic_DNA"/>
</dbReference>
<dbReference type="SUPFAM" id="SSF50685">
    <property type="entry name" value="Barwin-like endoglucanases"/>
    <property type="match status" value="1"/>
</dbReference>
<dbReference type="InterPro" id="IPR036908">
    <property type="entry name" value="RlpA-like_sf"/>
</dbReference>
<evidence type="ECO:0000259" key="5">
    <source>
        <dbReference type="PROSITE" id="PS50843"/>
    </source>
</evidence>
<feature type="non-terminal residue" evidence="6">
    <location>
        <position position="1"/>
    </location>
</feature>
<dbReference type="SUPFAM" id="SSF49590">
    <property type="entry name" value="PHL pollen allergen"/>
    <property type="match status" value="1"/>
</dbReference>
<evidence type="ECO:0008006" key="8">
    <source>
        <dbReference type="Google" id="ProtNLM"/>
    </source>
</evidence>
<dbReference type="InterPro" id="IPR036749">
    <property type="entry name" value="Expansin_CBD_sf"/>
</dbReference>
<reference evidence="6" key="1">
    <citation type="submission" date="2017-07" db="EMBL/GenBank/DDBJ databases">
        <title>Taro Niue Genome Assembly and Annotation.</title>
        <authorList>
            <person name="Atibalentja N."/>
            <person name="Keating K."/>
            <person name="Fields C.J."/>
        </authorList>
    </citation>
    <scope>NUCLEOTIDE SEQUENCE</scope>
    <source>
        <strain evidence="6">Niue_2</strain>
        <tissue evidence="6">Leaf</tissue>
    </source>
</reference>
<feature type="domain" description="Expansin-like CBD" evidence="5">
    <location>
        <begin position="161"/>
        <end position="245"/>
    </location>
</feature>
<dbReference type="PANTHER" id="PTHR31692:SF92">
    <property type="entry name" value="EXPANSIN-LIKE B1"/>
    <property type="match status" value="1"/>
</dbReference>
<proteinExistence type="inferred from homology"/>
<comment type="similarity">
    <text evidence="3">Belongs to the expansin family.</text>
</comment>
<comment type="caution">
    <text evidence="6">The sequence shown here is derived from an EMBL/GenBank/DDBJ whole genome shotgun (WGS) entry which is preliminary data.</text>
</comment>
<gene>
    <name evidence="6" type="ORF">Taro_020763</name>
</gene>
<dbReference type="PRINTS" id="PR01225">
    <property type="entry name" value="EXPANSNFAMLY"/>
</dbReference>
<dbReference type="AlphaFoldDB" id="A0A843UX75"/>
<dbReference type="InterPro" id="IPR007112">
    <property type="entry name" value="Expansin/allergen_DPBB_dom"/>
</dbReference>
<dbReference type="OrthoDB" id="5823761at2759"/>
<accession>A0A843UX75</accession>
<keyword evidence="7" id="KW-1185">Reference proteome</keyword>
<dbReference type="PROSITE" id="PS50843">
    <property type="entry name" value="EXPANSIN_CBD"/>
    <property type="match status" value="1"/>
</dbReference>
<dbReference type="Gene3D" id="2.40.40.10">
    <property type="entry name" value="RlpA-like domain"/>
    <property type="match status" value="1"/>
</dbReference>
<sequence length="251" mass="26535">KGAATCSGCFTQSRAAHYPNSDESGTESEKLYQIVCGIKYLAAGACGFGSFGAKVNGGDVSAASELYRGGVGCGACYQVRCTNSNYCSDNGVTVVITDQGSGDGTDFILSRRAFARMGQTADAGAALLSLGVVGVEYRRVACSYPNSNITFKIDEASSYPGYLAFVIWFQQGKEDIIAVQVCETQNLNCKLVERSHGAVWAVVSPPRGPLSLRMLLSDGEEGEEAWVVAPNSIPQDWNAGNVHDSGIQLLN</sequence>
<dbReference type="InterPro" id="IPR007118">
    <property type="entry name" value="Expan_Lol_pI"/>
</dbReference>
<dbReference type="Proteomes" id="UP000652761">
    <property type="component" value="Unassembled WGS sequence"/>
</dbReference>
<dbReference type="CDD" id="cd22277">
    <property type="entry name" value="DPBB_EXLB_N"/>
    <property type="match status" value="1"/>
</dbReference>
<dbReference type="Pfam" id="PF03330">
    <property type="entry name" value="DPBB_1"/>
    <property type="match status" value="1"/>
</dbReference>
<dbReference type="InterPro" id="IPR007117">
    <property type="entry name" value="Expansin_CBD"/>
</dbReference>
<protein>
    <recommendedName>
        <fullName evidence="8">Expansin-like B1</fullName>
    </recommendedName>
</protein>
<feature type="domain" description="Expansin-like EG45" evidence="4">
    <location>
        <begin position="43"/>
        <end position="147"/>
    </location>
</feature>
<keyword evidence="2" id="KW-0964">Secreted</keyword>
<evidence type="ECO:0000256" key="1">
    <source>
        <dbReference type="ARBA" id="ARBA00004613"/>
    </source>
</evidence>